<dbReference type="GO" id="GO:0080032">
    <property type="term" value="F:methyl jasmonate esterase activity"/>
    <property type="evidence" value="ECO:0007669"/>
    <property type="project" value="TreeGrafter"/>
</dbReference>
<feature type="domain" description="AB hydrolase-1" evidence="1">
    <location>
        <begin position="11"/>
        <end position="236"/>
    </location>
</feature>
<dbReference type="PANTHER" id="PTHR10992">
    <property type="entry name" value="METHYLESTERASE FAMILY MEMBER"/>
    <property type="match status" value="1"/>
</dbReference>
<dbReference type="Gene3D" id="3.40.50.1820">
    <property type="entry name" value="alpha/beta hydrolase"/>
    <property type="match status" value="1"/>
</dbReference>
<dbReference type="PANTHER" id="PTHR10992:SF1086">
    <property type="entry name" value="AB HYDROLASE-1 DOMAIN-CONTAINING PROTEIN"/>
    <property type="match status" value="1"/>
</dbReference>
<comment type="caution">
    <text evidence="2">The sequence shown here is derived from an EMBL/GenBank/DDBJ whole genome shotgun (WGS) entry which is preliminary data.</text>
</comment>
<dbReference type="Proteomes" id="UP000527324">
    <property type="component" value="Unassembled WGS sequence"/>
</dbReference>
<organism evidence="2 3">
    <name type="scientific">Brevundimonas aurantiaca</name>
    <dbReference type="NCBI Taxonomy" id="74316"/>
    <lineage>
        <taxon>Bacteria</taxon>
        <taxon>Pseudomonadati</taxon>
        <taxon>Pseudomonadota</taxon>
        <taxon>Alphaproteobacteria</taxon>
        <taxon>Caulobacterales</taxon>
        <taxon>Caulobacteraceae</taxon>
        <taxon>Brevundimonas</taxon>
    </lineage>
</organism>
<dbReference type="SUPFAM" id="SSF53474">
    <property type="entry name" value="alpha/beta-Hydrolases"/>
    <property type="match status" value="1"/>
</dbReference>
<reference evidence="2 3" key="1">
    <citation type="submission" date="2020-08" db="EMBL/GenBank/DDBJ databases">
        <title>Genomic Encyclopedia of Type Strains, Phase IV (KMG-IV): sequencing the most valuable type-strain genomes for metagenomic binning, comparative biology and taxonomic classification.</title>
        <authorList>
            <person name="Goeker M."/>
        </authorList>
    </citation>
    <scope>NUCLEOTIDE SEQUENCE [LARGE SCALE GENOMIC DNA]</scope>
    <source>
        <strain evidence="2 3">DSM 4731</strain>
    </source>
</reference>
<dbReference type="EMBL" id="JACHOQ010000001">
    <property type="protein sequence ID" value="MBB5738603.1"/>
    <property type="molecule type" value="Genomic_DNA"/>
</dbReference>
<keyword evidence="3" id="KW-1185">Reference proteome</keyword>
<protein>
    <submittedName>
        <fullName evidence="2">Pimeloyl-ACP methyl ester carboxylesterase</fullName>
    </submittedName>
</protein>
<evidence type="ECO:0000259" key="1">
    <source>
        <dbReference type="Pfam" id="PF12697"/>
    </source>
</evidence>
<dbReference type="InterPro" id="IPR029058">
    <property type="entry name" value="AB_hydrolase_fold"/>
</dbReference>
<dbReference type="AlphaFoldDB" id="A0A7W9C4H0"/>
<evidence type="ECO:0000313" key="3">
    <source>
        <dbReference type="Proteomes" id="UP000527324"/>
    </source>
</evidence>
<name>A0A7W9C4H0_9CAUL</name>
<evidence type="ECO:0000313" key="2">
    <source>
        <dbReference type="EMBL" id="MBB5738603.1"/>
    </source>
</evidence>
<dbReference type="RefSeq" id="WP_054766349.1">
    <property type="nucleotide sequence ID" value="NZ_CAJFZS010000001.1"/>
</dbReference>
<accession>A0A7W9C4H0</accession>
<dbReference type="Pfam" id="PF12697">
    <property type="entry name" value="Abhydrolase_6"/>
    <property type="match status" value="1"/>
</dbReference>
<proteinExistence type="predicted"/>
<dbReference type="InterPro" id="IPR000073">
    <property type="entry name" value="AB_hydrolase_1"/>
</dbReference>
<gene>
    <name evidence="2" type="ORF">GGQ93_000294</name>
</gene>
<dbReference type="GO" id="GO:0080030">
    <property type="term" value="F:methyl indole-3-acetate esterase activity"/>
    <property type="evidence" value="ECO:0007669"/>
    <property type="project" value="TreeGrafter"/>
</dbReference>
<dbReference type="InterPro" id="IPR045889">
    <property type="entry name" value="MES/HNL"/>
</dbReference>
<sequence>MTGLPTSARTFVLVHGASHGGWCYDRVADRLRALGHRVFTPTLAGLAERSNEDARQINLTTHVNDILGLFSREDLHDVVLCGHSYGGMVISGVADQIPDRISNLVFLDAVVPDNGACMADYIFPGWRGVMLKIMVALLGGGSRVIAPPASFFKVNKADRKMVDRLMTSHPYPSLRERISIGDQADRIPGHTYIYATEWGFPAITEQFERARKRPGWRVFEVASGHDIMIDAPGELSEILNSLN</sequence>